<dbReference type="PANTHER" id="PTHR24567:SF75">
    <property type="entry name" value="FUMARATE AND NITRATE REDUCTION REGULATORY PROTEIN"/>
    <property type="match status" value="1"/>
</dbReference>
<dbReference type="PROSITE" id="PS50042">
    <property type="entry name" value="CNMP_BINDING_3"/>
    <property type="match status" value="1"/>
</dbReference>
<dbReference type="InterPro" id="IPR018490">
    <property type="entry name" value="cNMP-bd_dom_sf"/>
</dbReference>
<evidence type="ECO:0000256" key="5">
    <source>
        <dbReference type="ARBA" id="ARBA00022533"/>
    </source>
</evidence>
<organism evidence="16 17">
    <name type="scientific">Lysobacter soyae</name>
    <dbReference type="NCBI Taxonomy" id="2764185"/>
    <lineage>
        <taxon>Bacteria</taxon>
        <taxon>Pseudomonadati</taxon>
        <taxon>Pseudomonadota</taxon>
        <taxon>Gammaproteobacteria</taxon>
        <taxon>Lysobacterales</taxon>
        <taxon>Lysobacteraceae</taxon>
        <taxon>Lysobacter</taxon>
    </lineage>
</organism>
<dbReference type="InterPro" id="IPR050397">
    <property type="entry name" value="Env_Response_Regulators"/>
</dbReference>
<keyword evidence="6" id="KW-0973">c-di-GMP</keyword>
<dbReference type="CDD" id="cd00038">
    <property type="entry name" value="CAP_ED"/>
    <property type="match status" value="1"/>
</dbReference>
<dbReference type="InterPro" id="IPR036390">
    <property type="entry name" value="WH_DNA-bd_sf"/>
</dbReference>
<comment type="subunit">
    <text evidence="2">Homodimer.</text>
</comment>
<dbReference type="SUPFAM" id="SSF46785">
    <property type="entry name" value="Winged helix' DNA-binding domain"/>
    <property type="match status" value="1"/>
</dbReference>
<evidence type="ECO:0000256" key="3">
    <source>
        <dbReference type="ARBA" id="ARBA00020769"/>
    </source>
</evidence>
<dbReference type="PRINTS" id="PR00034">
    <property type="entry name" value="HTHCRP"/>
</dbReference>
<feature type="region of interest" description="Disordered" evidence="13">
    <location>
        <begin position="1"/>
        <end position="23"/>
    </location>
</feature>
<protein>
    <recommendedName>
        <fullName evidence="3">CRP-like protein Clp</fullName>
    </recommendedName>
    <alternativeName>
        <fullName evidence="12">Catabolite activation-like protein</fullName>
    </alternativeName>
</protein>
<name>A0ABX8WSE4_9GAMM</name>
<keyword evidence="4" id="KW-0678">Repressor</keyword>
<evidence type="ECO:0000256" key="13">
    <source>
        <dbReference type="SAM" id="MobiDB-lite"/>
    </source>
</evidence>
<evidence type="ECO:0000256" key="8">
    <source>
        <dbReference type="ARBA" id="ARBA00023026"/>
    </source>
</evidence>
<evidence type="ECO:0000259" key="15">
    <source>
        <dbReference type="PROSITE" id="PS51063"/>
    </source>
</evidence>
<dbReference type="InterPro" id="IPR036388">
    <property type="entry name" value="WH-like_DNA-bd_sf"/>
</dbReference>
<accession>A0ABX8WSE4</accession>
<dbReference type="Pfam" id="PF00027">
    <property type="entry name" value="cNMP_binding"/>
    <property type="match status" value="1"/>
</dbReference>
<evidence type="ECO:0000256" key="12">
    <source>
        <dbReference type="ARBA" id="ARBA00031697"/>
    </source>
</evidence>
<keyword evidence="5" id="KW-0021">Allosteric enzyme</keyword>
<keyword evidence="10" id="KW-0010">Activator</keyword>
<dbReference type="PROSITE" id="PS51063">
    <property type="entry name" value="HTH_CRP_2"/>
    <property type="match status" value="1"/>
</dbReference>
<dbReference type="InterPro" id="IPR014710">
    <property type="entry name" value="RmlC-like_jellyroll"/>
</dbReference>
<dbReference type="EMBL" id="CP080544">
    <property type="protein sequence ID" value="QYR53764.1"/>
    <property type="molecule type" value="Genomic_DNA"/>
</dbReference>
<keyword evidence="9" id="KW-0238">DNA-binding</keyword>
<evidence type="ECO:0000313" key="17">
    <source>
        <dbReference type="Proteomes" id="UP000824755"/>
    </source>
</evidence>
<evidence type="ECO:0000256" key="6">
    <source>
        <dbReference type="ARBA" id="ARBA00022636"/>
    </source>
</evidence>
<evidence type="ECO:0000256" key="7">
    <source>
        <dbReference type="ARBA" id="ARBA00023015"/>
    </source>
</evidence>
<dbReference type="Gene3D" id="1.10.10.10">
    <property type="entry name" value="Winged helix-like DNA-binding domain superfamily/Winged helix DNA-binding domain"/>
    <property type="match status" value="1"/>
</dbReference>
<gene>
    <name evidence="16" type="ORF">H8L67_04605</name>
</gene>
<dbReference type="SMART" id="SM00100">
    <property type="entry name" value="cNMP"/>
    <property type="match status" value="1"/>
</dbReference>
<dbReference type="RefSeq" id="WP_220380571.1">
    <property type="nucleotide sequence ID" value="NZ_CP080544.1"/>
</dbReference>
<evidence type="ECO:0000256" key="10">
    <source>
        <dbReference type="ARBA" id="ARBA00023159"/>
    </source>
</evidence>
<dbReference type="CDD" id="cd00092">
    <property type="entry name" value="HTH_CRP"/>
    <property type="match status" value="1"/>
</dbReference>
<keyword evidence="7" id="KW-0805">Transcription regulation</keyword>
<dbReference type="InterPro" id="IPR012318">
    <property type="entry name" value="HTH_CRP"/>
</dbReference>
<keyword evidence="11" id="KW-0804">Transcription</keyword>
<keyword evidence="17" id="KW-1185">Reference proteome</keyword>
<dbReference type="SMART" id="SM00419">
    <property type="entry name" value="HTH_CRP"/>
    <property type="match status" value="1"/>
</dbReference>
<sequence>MSTDTDATLRAASFPKTSPGTLSDDGDALSFCTTCAFSNACISHGLDKDQLNELHVLVEHIGPFHAGEHIFRDGDAFDAIAAVRSGSVKTYVLDRDGNEHVLGFHLPGELIGLNAIDGDHYPCNAVALDTVSLCRFSFPKISILAAKLPGLQRQLFRLLSRDIGKAALMAGDWTAEQRIAAFLVGMSRRLSERGYSPTRFQLSMARTDIANYLRLAPETVSRALRKFQEEGVLHVDRRNLEILDLTKLETLANPILRT</sequence>
<feature type="domain" description="HTH crp-type" evidence="15">
    <location>
        <begin position="173"/>
        <end position="246"/>
    </location>
</feature>
<evidence type="ECO:0000256" key="4">
    <source>
        <dbReference type="ARBA" id="ARBA00022491"/>
    </source>
</evidence>
<feature type="domain" description="Cyclic nucleotide-binding" evidence="14">
    <location>
        <begin position="42"/>
        <end position="116"/>
    </location>
</feature>
<evidence type="ECO:0000256" key="11">
    <source>
        <dbReference type="ARBA" id="ARBA00023163"/>
    </source>
</evidence>
<dbReference type="Proteomes" id="UP000824755">
    <property type="component" value="Chromosome"/>
</dbReference>
<dbReference type="Gene3D" id="2.60.120.10">
    <property type="entry name" value="Jelly Rolls"/>
    <property type="match status" value="1"/>
</dbReference>
<dbReference type="PANTHER" id="PTHR24567">
    <property type="entry name" value="CRP FAMILY TRANSCRIPTIONAL REGULATORY PROTEIN"/>
    <property type="match status" value="1"/>
</dbReference>
<dbReference type="SUPFAM" id="SSF51206">
    <property type="entry name" value="cAMP-binding domain-like"/>
    <property type="match status" value="1"/>
</dbReference>
<evidence type="ECO:0000256" key="2">
    <source>
        <dbReference type="ARBA" id="ARBA00011738"/>
    </source>
</evidence>
<reference evidence="16 17" key="1">
    <citation type="submission" date="2021-08" db="EMBL/GenBank/DDBJ databases">
        <title>Lysobacter sp. strain CJ11 Genome sequencing and assembly.</title>
        <authorList>
            <person name="Kim I."/>
        </authorList>
    </citation>
    <scope>NUCLEOTIDE SEQUENCE [LARGE SCALE GENOMIC DNA]</scope>
    <source>
        <strain evidence="16 17">CJ11</strain>
    </source>
</reference>
<evidence type="ECO:0000259" key="14">
    <source>
        <dbReference type="PROSITE" id="PS50042"/>
    </source>
</evidence>
<dbReference type="InterPro" id="IPR000595">
    <property type="entry name" value="cNMP-bd_dom"/>
</dbReference>
<evidence type="ECO:0000256" key="9">
    <source>
        <dbReference type="ARBA" id="ARBA00023125"/>
    </source>
</evidence>
<comment type="subcellular location">
    <subcellularLocation>
        <location evidence="1">Cytoplasm</location>
    </subcellularLocation>
</comment>
<dbReference type="Pfam" id="PF13545">
    <property type="entry name" value="HTH_Crp_2"/>
    <property type="match status" value="1"/>
</dbReference>
<evidence type="ECO:0000313" key="16">
    <source>
        <dbReference type="EMBL" id="QYR53764.1"/>
    </source>
</evidence>
<evidence type="ECO:0000256" key="1">
    <source>
        <dbReference type="ARBA" id="ARBA00004496"/>
    </source>
</evidence>
<keyword evidence="8" id="KW-0843">Virulence</keyword>
<proteinExistence type="predicted"/>